<evidence type="ECO:0000259" key="5">
    <source>
        <dbReference type="Pfam" id="PF08573"/>
    </source>
</evidence>
<keyword evidence="3" id="KW-0539">Nucleus</keyword>
<dbReference type="PANTHER" id="PTHR15107">
    <property type="entry name" value="RETINOBLASTOMA BINDING PROTEIN 8"/>
    <property type="match status" value="1"/>
</dbReference>
<feature type="coiled-coil region" evidence="4">
    <location>
        <begin position="241"/>
        <end position="380"/>
    </location>
</feature>
<name>A0ABD2ZBR6_9GENT</name>
<comment type="subcellular location">
    <subcellularLocation>
        <location evidence="1">Nucleus</location>
    </subcellularLocation>
</comment>
<dbReference type="AlphaFoldDB" id="A0ABD2ZBR6"/>
<dbReference type="Proteomes" id="UP001630127">
    <property type="component" value="Unassembled WGS sequence"/>
</dbReference>
<protein>
    <recommendedName>
        <fullName evidence="5">DNA endonuclease activator Ctp1 C-terminal domain-containing protein</fullName>
    </recommendedName>
</protein>
<evidence type="ECO:0000313" key="7">
    <source>
        <dbReference type="Proteomes" id="UP001630127"/>
    </source>
</evidence>
<evidence type="ECO:0000256" key="2">
    <source>
        <dbReference type="ARBA" id="ARBA00022763"/>
    </source>
</evidence>
<dbReference type="InterPro" id="IPR013882">
    <property type="entry name" value="Ctp1_C"/>
</dbReference>
<keyword evidence="4" id="KW-0175">Coiled coil</keyword>
<accession>A0ABD2ZBR6</accession>
<reference evidence="6 7" key="1">
    <citation type="submission" date="2024-11" db="EMBL/GenBank/DDBJ databases">
        <title>A near-complete genome assembly of Cinchona calisaya.</title>
        <authorList>
            <person name="Lian D.C."/>
            <person name="Zhao X.W."/>
            <person name="Wei L."/>
        </authorList>
    </citation>
    <scope>NUCLEOTIDE SEQUENCE [LARGE SCALE GENOMIC DNA]</scope>
    <source>
        <tissue evidence="6">Nenye</tissue>
    </source>
</reference>
<comment type="caution">
    <text evidence="6">The sequence shown here is derived from an EMBL/GenBank/DDBJ whole genome shotgun (WGS) entry which is preliminary data.</text>
</comment>
<evidence type="ECO:0000256" key="1">
    <source>
        <dbReference type="ARBA" id="ARBA00004123"/>
    </source>
</evidence>
<organism evidence="6 7">
    <name type="scientific">Cinchona calisaya</name>
    <dbReference type="NCBI Taxonomy" id="153742"/>
    <lineage>
        <taxon>Eukaryota</taxon>
        <taxon>Viridiplantae</taxon>
        <taxon>Streptophyta</taxon>
        <taxon>Embryophyta</taxon>
        <taxon>Tracheophyta</taxon>
        <taxon>Spermatophyta</taxon>
        <taxon>Magnoliopsida</taxon>
        <taxon>eudicotyledons</taxon>
        <taxon>Gunneridae</taxon>
        <taxon>Pentapetalae</taxon>
        <taxon>asterids</taxon>
        <taxon>lamiids</taxon>
        <taxon>Gentianales</taxon>
        <taxon>Rubiaceae</taxon>
        <taxon>Cinchonoideae</taxon>
        <taxon>Cinchoneae</taxon>
        <taxon>Cinchona</taxon>
    </lineage>
</organism>
<gene>
    <name evidence="6" type="ORF">ACH5RR_023431</name>
</gene>
<evidence type="ECO:0000313" key="6">
    <source>
        <dbReference type="EMBL" id="KAL3516529.1"/>
    </source>
</evidence>
<keyword evidence="2" id="KW-0227">DNA damage</keyword>
<evidence type="ECO:0000256" key="4">
    <source>
        <dbReference type="SAM" id="Coils"/>
    </source>
</evidence>
<dbReference type="EMBL" id="JBJUIK010000010">
    <property type="protein sequence ID" value="KAL3516529.1"/>
    <property type="molecule type" value="Genomic_DNA"/>
</dbReference>
<dbReference type="PANTHER" id="PTHR15107:SF0">
    <property type="entry name" value="DNA ENDONUCLEASE ACTIVATOR CTP1 C-TERMINAL DOMAIN-CONTAINING PROTEIN"/>
    <property type="match status" value="1"/>
</dbReference>
<feature type="coiled-coil region" evidence="4">
    <location>
        <begin position="64"/>
        <end position="143"/>
    </location>
</feature>
<dbReference type="GO" id="GO:0006974">
    <property type="term" value="P:DNA damage response"/>
    <property type="evidence" value="ECO:0007669"/>
    <property type="project" value="UniProtKB-KW"/>
</dbReference>
<dbReference type="GO" id="GO:0005634">
    <property type="term" value="C:nucleus"/>
    <property type="evidence" value="ECO:0007669"/>
    <property type="project" value="UniProtKB-SubCell"/>
</dbReference>
<proteinExistence type="predicted"/>
<dbReference type="Pfam" id="PF08573">
    <property type="entry name" value="SAE2"/>
    <property type="match status" value="1"/>
</dbReference>
<evidence type="ECO:0000256" key="3">
    <source>
        <dbReference type="ARBA" id="ARBA00023242"/>
    </source>
</evidence>
<feature type="domain" description="DNA endonuclease activator Ctp1 C-terminal" evidence="5">
    <location>
        <begin position="650"/>
        <end position="689"/>
    </location>
</feature>
<sequence>MDGNLQKSPQLGCPDESMEAKYISGLSTILVATIQEAKDRISQIEYVFCSQIYPHFQAKSKTLHKLYSEARESAENACKEKERDLLLQIEKLQQEKQQFCDEISSLKLEREEFASIGLSPVTVHGLQEELKQKTKEVEIWRKREEESHLFSVCKDSVIKDRDNELKELDDNYWKLFTTHTLVEREVRGLKSELANKTKEIDDGKELQNKLLQIVQSNSSLAVDKEQLKDHEEKANVILNKVGIMNKTINELQEELRRKTQEVEAGREVRENLLKKVELQASEIMKHEQQYNAYEKERRLLTTKLGNVQNDINLLQKEIGKKNDEMEEGRKLQEQLIQQIDLYNSEKLKTQKEFEELVKEKQQLLAKLGGLEERVNMFEANLPERSRDSSEEMELHGKLLQQIEAKDSKIMSEKQKRKEVIVAYKKLKSQYNFLCSKYGLTTENVLFQNKMEGESDCLGRNQSPITSVNVNKAPNVSGVTGEAVRVDGEELDSYKGIQLNQRSNSISPSRSRTFIQPKTISSVKSCPPSGTKRPVSYWRDTRSNQSRLGPDLHDDFLDTPLEKIRGDLENAMKDPPEPVQKDISFDSSDDETQDISVDHGPENCNIPPPRAGTSNFKYVEPVRKKIARENLKGIECKQCKKFYDAVLPNESKEANNNEQNLRCEHLDGVSRHRYRYAPPLTPEGFWNIGFESEM</sequence>
<keyword evidence="7" id="KW-1185">Reference proteome</keyword>
<dbReference type="InterPro" id="IPR033316">
    <property type="entry name" value="RBBP8-like"/>
</dbReference>